<feature type="transmembrane region" description="Helical" evidence="1">
    <location>
        <begin position="414"/>
        <end position="434"/>
    </location>
</feature>
<accession>A0A1C3JLH9</accession>
<dbReference type="Proteomes" id="UP000092840">
    <property type="component" value="Unassembled WGS sequence"/>
</dbReference>
<organism evidence="2 5">
    <name type="scientific">Marinomonas gallaica</name>
    <dbReference type="NCBI Taxonomy" id="1806667"/>
    <lineage>
        <taxon>Bacteria</taxon>
        <taxon>Pseudomonadati</taxon>
        <taxon>Pseudomonadota</taxon>
        <taxon>Gammaproteobacteria</taxon>
        <taxon>Oceanospirillales</taxon>
        <taxon>Oceanospirillaceae</taxon>
        <taxon>Marinomonas</taxon>
    </lineage>
</organism>
<feature type="transmembrane region" description="Helical" evidence="1">
    <location>
        <begin position="478"/>
        <end position="499"/>
    </location>
</feature>
<feature type="transmembrane region" description="Helical" evidence="1">
    <location>
        <begin position="376"/>
        <end position="402"/>
    </location>
</feature>
<keyword evidence="1" id="KW-0812">Transmembrane</keyword>
<evidence type="ECO:0000313" key="2">
    <source>
        <dbReference type="EMBL" id="SBT16006.1"/>
    </source>
</evidence>
<gene>
    <name evidence="2" type="ORF">MGA5115_00080</name>
    <name evidence="3" type="ORF">MGA5116_01641</name>
</gene>
<reference evidence="2 5" key="1">
    <citation type="submission" date="2016-06" db="EMBL/GenBank/DDBJ databases">
        <authorList>
            <person name="Kjaerup R.B."/>
            <person name="Dalgaard T.S."/>
            <person name="Juul-Madsen H.R."/>
        </authorList>
    </citation>
    <scope>NUCLEOTIDE SEQUENCE [LARGE SCALE GENOMIC DNA]</scope>
    <source>
        <strain evidence="2 5">CECT 5115</strain>
    </source>
</reference>
<keyword evidence="1" id="KW-0472">Membrane</keyword>
<evidence type="ECO:0000256" key="1">
    <source>
        <dbReference type="SAM" id="Phobius"/>
    </source>
</evidence>
<dbReference type="PANTHER" id="PTHR34219">
    <property type="entry name" value="IRON-REGULATED INNER MEMBRANE PROTEIN-RELATED"/>
    <property type="match status" value="1"/>
</dbReference>
<evidence type="ECO:0008006" key="6">
    <source>
        <dbReference type="Google" id="ProtNLM"/>
    </source>
</evidence>
<feature type="transmembrane region" description="Helical" evidence="1">
    <location>
        <begin position="188"/>
        <end position="215"/>
    </location>
</feature>
<evidence type="ECO:0000313" key="4">
    <source>
        <dbReference type="Proteomes" id="UP000092840"/>
    </source>
</evidence>
<dbReference type="Pfam" id="PF03929">
    <property type="entry name" value="PepSY_TM"/>
    <property type="match status" value="1"/>
</dbReference>
<dbReference type="PANTHER" id="PTHR34219:SF4">
    <property type="entry name" value="PEPSY DOMAIN-CONTAINING PROTEIN"/>
    <property type="match status" value="1"/>
</dbReference>
<protein>
    <recommendedName>
        <fullName evidence="6">PepSY-associated TM helix</fullName>
    </recommendedName>
</protein>
<feature type="transmembrane region" description="Helical" evidence="1">
    <location>
        <begin position="12"/>
        <end position="36"/>
    </location>
</feature>
<proteinExistence type="predicted"/>
<dbReference type="Proteomes" id="UP000092871">
    <property type="component" value="Unassembled WGS sequence"/>
</dbReference>
<dbReference type="RefSeq" id="WP_083202939.1">
    <property type="nucleotide sequence ID" value="NZ_FLRA01000001.1"/>
</dbReference>
<dbReference type="AlphaFoldDB" id="A0A1C3JLH9"/>
<keyword evidence="4" id="KW-1185">Reference proteome</keyword>
<dbReference type="EMBL" id="FLRB01000011">
    <property type="protein sequence ID" value="SBT21054.1"/>
    <property type="molecule type" value="Genomic_DNA"/>
</dbReference>
<evidence type="ECO:0000313" key="5">
    <source>
        <dbReference type="Proteomes" id="UP000092871"/>
    </source>
</evidence>
<dbReference type="InterPro" id="IPR005625">
    <property type="entry name" value="PepSY-ass_TM"/>
</dbReference>
<dbReference type="OrthoDB" id="9776609at2"/>
<feature type="transmembrane region" description="Helical" evidence="1">
    <location>
        <begin position="147"/>
        <end position="167"/>
    </location>
</feature>
<reference evidence="3 4" key="2">
    <citation type="submission" date="2016-06" db="EMBL/GenBank/DDBJ databases">
        <authorList>
            <person name="Rodrigo-Torres L."/>
            <person name="Arahal D.R."/>
        </authorList>
    </citation>
    <scope>NUCLEOTIDE SEQUENCE [LARGE SCALE GENOMIC DNA]</scope>
    <source>
        <strain evidence="3 4">CECT 5116</strain>
    </source>
</reference>
<sequence>MKGPLRKTMTWLHTWSSILLGWLLFAIFLTGTLSYFRMEISHWMTPEAHVSVPSEQSMSIAAKRLAEVAPDAESWNISLPSERSNTLDLSWRNPGDNQRRRGPMEVLDASTGEQINVRETRGGDFLYRFHFELYHLPRGVSRTLVEIATLAMFIALISGIIMHRKIFSDFFMFRTKNRSLGWSDAHAVTAVLALPFHLMITFSGLILLASTLVFWGGDINRGGNGGNQGRTTDVVEAMPVERLPLPDLTRMLDTAEHELGAKVSFLFANNPMTLDAEYLFYSSERTSLLGNRFGQTIALDYDGNVREATGMFAPTDANVSAVSAINGVLRTLHEARFADTFVRWLFFIAGVSGTLMVGTGSILWATKRAKRQAGQFGFELVHTLNIASIAGLCGAVASYFWLNRVLPADMLTRQSWEINGFFIVWLIALLHAAIFRHRNAWQWQLWVSGGLFALLPVLDQFTSPVGLWGAIVDGDVMRLSFDGMCLVIGGILLSSAAYLRKKSQLVMAPNTSLSKTITEQKAITS</sequence>
<name>A0A1C3JLH9_9GAMM</name>
<dbReference type="EMBL" id="FLRA01000001">
    <property type="protein sequence ID" value="SBT16006.1"/>
    <property type="molecule type" value="Genomic_DNA"/>
</dbReference>
<feature type="transmembrane region" description="Helical" evidence="1">
    <location>
        <begin position="341"/>
        <end position="364"/>
    </location>
</feature>
<keyword evidence="1" id="KW-1133">Transmembrane helix</keyword>
<evidence type="ECO:0000313" key="3">
    <source>
        <dbReference type="EMBL" id="SBT21054.1"/>
    </source>
</evidence>